<evidence type="ECO:0000313" key="17">
    <source>
        <dbReference type="Proteomes" id="UP000183649"/>
    </source>
</evidence>
<dbReference type="Gene3D" id="3.30.540.10">
    <property type="entry name" value="Fructose-1,6-Bisphosphatase, subunit A, domain 1"/>
    <property type="match status" value="1"/>
</dbReference>
<dbReference type="OrthoDB" id="9806756at2"/>
<dbReference type="GO" id="GO:0005986">
    <property type="term" value="P:sucrose biosynthetic process"/>
    <property type="evidence" value="ECO:0007669"/>
    <property type="project" value="TreeGrafter"/>
</dbReference>
<protein>
    <recommendedName>
        <fullName evidence="10 12">Fructose-1,6-bisphosphatase class 1</fullName>
        <shortName evidence="12">FBPase class 1</shortName>
        <ecNumber evidence="3 12">3.1.3.11</ecNumber>
    </recommendedName>
    <alternativeName>
        <fullName evidence="11 12">D-fructose-1,6-bisphosphate 1-phosphohydrolase class 1</fullName>
    </alternativeName>
</protein>
<evidence type="ECO:0000256" key="13">
    <source>
        <dbReference type="RuleBase" id="RU000508"/>
    </source>
</evidence>
<comment type="caution">
    <text evidence="12">Lacks conserved residue(s) required for the propagation of feature annotation.</text>
</comment>
<dbReference type="PIRSF" id="PIRSF000904">
    <property type="entry name" value="FBPtase_SBPase"/>
    <property type="match status" value="1"/>
</dbReference>
<dbReference type="InterPro" id="IPR044015">
    <property type="entry name" value="FBPase_C_dom"/>
</dbReference>
<dbReference type="NCBIfam" id="NF006780">
    <property type="entry name" value="PRK09293.1-4"/>
    <property type="match status" value="1"/>
</dbReference>
<comment type="subcellular location">
    <subcellularLocation>
        <location evidence="12">Cytoplasm</location>
    </subcellularLocation>
</comment>
<comment type="cofactor">
    <cofactor evidence="12">
        <name>Mg(2+)</name>
        <dbReference type="ChEBI" id="CHEBI:18420"/>
    </cofactor>
    <text evidence="12">Binds 2 magnesium ions per subunit.</text>
</comment>
<dbReference type="STRING" id="339866.GCA_001418255_00397"/>
<evidence type="ECO:0000259" key="14">
    <source>
        <dbReference type="Pfam" id="PF00316"/>
    </source>
</evidence>
<dbReference type="PIRSF" id="PIRSF500210">
    <property type="entry name" value="FBPtase"/>
    <property type="match status" value="1"/>
</dbReference>
<evidence type="ECO:0000256" key="8">
    <source>
        <dbReference type="ARBA" id="ARBA00023277"/>
    </source>
</evidence>
<comment type="pathway">
    <text evidence="9">Carbohydrate biosynthesis.</text>
</comment>
<feature type="binding site" evidence="12">
    <location>
        <position position="114"/>
    </location>
    <ligand>
        <name>Mg(2+)</name>
        <dbReference type="ChEBI" id="CHEBI:18420"/>
        <label>2</label>
    </ligand>
</feature>
<feature type="binding site" evidence="12">
    <location>
        <position position="280"/>
    </location>
    <ligand>
        <name>Mg(2+)</name>
        <dbReference type="ChEBI" id="CHEBI:18420"/>
        <label>2</label>
    </ligand>
</feature>
<accession>A0A0K6HSL8</accession>
<feature type="binding site" evidence="12">
    <location>
        <position position="92"/>
    </location>
    <ligand>
        <name>Mg(2+)</name>
        <dbReference type="ChEBI" id="CHEBI:18420"/>
        <label>1</label>
    </ligand>
</feature>
<evidence type="ECO:0000256" key="10">
    <source>
        <dbReference type="ARBA" id="ARBA00072069"/>
    </source>
</evidence>
<dbReference type="InterPro" id="IPR000146">
    <property type="entry name" value="FBPase_class-1"/>
</dbReference>
<comment type="catalytic activity">
    <reaction evidence="1 12">
        <text>beta-D-fructose 1,6-bisphosphate + H2O = beta-D-fructose 6-phosphate + phosphate</text>
        <dbReference type="Rhea" id="RHEA:11064"/>
        <dbReference type="ChEBI" id="CHEBI:15377"/>
        <dbReference type="ChEBI" id="CHEBI:32966"/>
        <dbReference type="ChEBI" id="CHEBI:43474"/>
        <dbReference type="ChEBI" id="CHEBI:57634"/>
        <dbReference type="EC" id="3.1.3.11"/>
    </reaction>
</comment>
<dbReference type="HAMAP" id="MF_01855">
    <property type="entry name" value="FBPase_class1"/>
    <property type="match status" value="1"/>
</dbReference>
<comment type="similarity">
    <text evidence="2 12 13">Belongs to the FBPase class 1 family.</text>
</comment>
<proteinExistence type="inferred from homology"/>
<feature type="binding site" evidence="12">
    <location>
        <position position="116"/>
    </location>
    <ligand>
        <name>Mg(2+)</name>
        <dbReference type="ChEBI" id="CHEBI:18420"/>
        <label>1</label>
    </ligand>
</feature>
<dbReference type="PANTHER" id="PTHR11556:SF35">
    <property type="entry name" value="SEDOHEPTULOSE-1,7-BISPHOSPHATASE, CHLOROPLASTIC"/>
    <property type="match status" value="1"/>
</dbReference>
<feature type="binding site" evidence="12">
    <location>
        <begin position="117"/>
        <end position="120"/>
    </location>
    <ligand>
        <name>substrate</name>
    </ligand>
</feature>
<dbReference type="GO" id="GO:0006094">
    <property type="term" value="P:gluconeogenesis"/>
    <property type="evidence" value="ECO:0007669"/>
    <property type="project" value="UniProtKB-UniRule"/>
</dbReference>
<evidence type="ECO:0000256" key="7">
    <source>
        <dbReference type="ARBA" id="ARBA00022842"/>
    </source>
</evidence>
<dbReference type="EC" id="3.1.3.11" evidence="3 12"/>
<keyword evidence="6 12" id="KW-0378">Hydrolase</keyword>
<keyword evidence="7 12" id="KW-0460">Magnesium</keyword>
<dbReference type="GO" id="GO:0006002">
    <property type="term" value="P:fructose 6-phosphate metabolic process"/>
    <property type="evidence" value="ECO:0007669"/>
    <property type="project" value="TreeGrafter"/>
</dbReference>
<dbReference type="FunFam" id="3.30.540.10:FF:000002">
    <property type="entry name" value="Fructose-1,6-bisphosphatase class 1"/>
    <property type="match status" value="1"/>
</dbReference>
<dbReference type="Gene3D" id="3.40.190.80">
    <property type="match status" value="1"/>
</dbReference>
<dbReference type="Pfam" id="PF00316">
    <property type="entry name" value="FBPase"/>
    <property type="match status" value="1"/>
</dbReference>
<evidence type="ECO:0000256" key="5">
    <source>
        <dbReference type="ARBA" id="ARBA00022723"/>
    </source>
</evidence>
<name>A0A0K6HSL8_9BURK</name>
<evidence type="ECO:0000256" key="4">
    <source>
        <dbReference type="ARBA" id="ARBA00022490"/>
    </source>
</evidence>
<dbReference type="PANTHER" id="PTHR11556">
    <property type="entry name" value="FRUCTOSE-1,6-BISPHOSPHATASE-RELATED"/>
    <property type="match status" value="1"/>
</dbReference>
<dbReference type="AlphaFoldDB" id="A0A0K6HSL8"/>
<feature type="binding site" evidence="12">
    <location>
        <position position="114"/>
    </location>
    <ligand>
        <name>Mg(2+)</name>
        <dbReference type="ChEBI" id="CHEBI:18420"/>
        <label>1</label>
    </ligand>
</feature>
<comment type="subunit">
    <text evidence="12">Homotetramer.</text>
</comment>
<evidence type="ECO:0000256" key="11">
    <source>
        <dbReference type="ARBA" id="ARBA00081210"/>
    </source>
</evidence>
<feature type="binding site" evidence="12">
    <location>
        <position position="208"/>
    </location>
    <ligand>
        <name>substrate</name>
    </ligand>
</feature>
<dbReference type="FunFam" id="3.40.190.80:FF:000011">
    <property type="entry name" value="Fructose-1,6-bisphosphatase class 1"/>
    <property type="match status" value="1"/>
</dbReference>
<keyword evidence="5 12" id="KW-0479">Metal-binding</keyword>
<reference evidence="17" key="1">
    <citation type="submission" date="2015-08" db="EMBL/GenBank/DDBJ databases">
        <authorList>
            <person name="Varghese N."/>
        </authorList>
    </citation>
    <scope>NUCLEOTIDE SEQUENCE [LARGE SCALE GENOMIC DNA]</scope>
    <source>
        <strain evidence="17">DSM 18181</strain>
    </source>
</reference>
<dbReference type="GO" id="GO:0000287">
    <property type="term" value="F:magnesium ion binding"/>
    <property type="evidence" value="ECO:0007669"/>
    <property type="project" value="UniProtKB-UniRule"/>
</dbReference>
<dbReference type="GO" id="GO:0030388">
    <property type="term" value="P:fructose 1,6-bisphosphate metabolic process"/>
    <property type="evidence" value="ECO:0007669"/>
    <property type="project" value="TreeGrafter"/>
</dbReference>
<dbReference type="CDD" id="cd00354">
    <property type="entry name" value="FBPase"/>
    <property type="match status" value="1"/>
</dbReference>
<evidence type="ECO:0000313" key="16">
    <source>
        <dbReference type="EMBL" id="CUA93889.1"/>
    </source>
</evidence>
<keyword evidence="8 12" id="KW-0119">Carbohydrate metabolism</keyword>
<keyword evidence="17" id="KW-1185">Reference proteome</keyword>
<dbReference type="InterPro" id="IPR033391">
    <property type="entry name" value="FBPase_N"/>
</dbReference>
<evidence type="ECO:0000256" key="6">
    <source>
        <dbReference type="ARBA" id="ARBA00022801"/>
    </source>
</evidence>
<organism evidence="16 17">
    <name type="scientific">Thiomonas bhubaneswarensis</name>
    <dbReference type="NCBI Taxonomy" id="339866"/>
    <lineage>
        <taxon>Bacteria</taxon>
        <taxon>Pseudomonadati</taxon>
        <taxon>Pseudomonadota</taxon>
        <taxon>Betaproteobacteria</taxon>
        <taxon>Burkholderiales</taxon>
        <taxon>Thiomonas</taxon>
    </lineage>
</organism>
<dbReference type="EMBL" id="CYHF01000001">
    <property type="protein sequence ID" value="CUA93889.1"/>
    <property type="molecule type" value="Genomic_DNA"/>
</dbReference>
<dbReference type="NCBIfam" id="NF006778">
    <property type="entry name" value="PRK09293.1-1"/>
    <property type="match status" value="1"/>
</dbReference>
<dbReference type="GO" id="GO:0005829">
    <property type="term" value="C:cytosol"/>
    <property type="evidence" value="ECO:0007669"/>
    <property type="project" value="TreeGrafter"/>
</dbReference>
<sequence>MQSGRTTVSKFLIEQLHGTDDQADLAALLVDVTAAVKAISAMTSKGALGGFLGALDTQNVQGEVQKKLDVLSNDAMIQACEWGGLVAGMASEEMDDPYTLPKEFERGPYLLIFDPLDGSSNTDVNVSVGTIFSVLRHTKIGDPTVADYLRPGVEQVAAGYAIYGPSTMLVLTVGKGTHGFTLDREIGNFVLTHPDLKIPADTSEFAINTSNERFWEPPVQRYVAEAKAGKTGPRERDFNTRWIASMVADVHRILMRGGIFMYPKDTKDPSKPGRLRLMYEANPIGMIVEQAGGAASTGRGRILEVQPTSLHQRVPVMLGSKNEIARLERYHAEYDRGEDKAFDSPLFKERSLYRDEARS</sequence>
<feature type="domain" description="Fructose-1-6-bisphosphatase class 1 C-terminal" evidence="15">
    <location>
        <begin position="198"/>
        <end position="331"/>
    </location>
</feature>
<dbReference type="GO" id="GO:0006000">
    <property type="term" value="P:fructose metabolic process"/>
    <property type="evidence" value="ECO:0007669"/>
    <property type="project" value="TreeGrafter"/>
</dbReference>
<gene>
    <name evidence="12" type="primary">fbp</name>
    <name evidence="16" type="ORF">Ga0061069_101399</name>
</gene>
<dbReference type="NCBIfam" id="NF006779">
    <property type="entry name" value="PRK09293.1-3"/>
    <property type="match status" value="1"/>
</dbReference>
<dbReference type="GO" id="GO:0042132">
    <property type="term" value="F:fructose 1,6-bisphosphate 1-phosphatase activity"/>
    <property type="evidence" value="ECO:0007669"/>
    <property type="project" value="UniProtKB-UniRule"/>
</dbReference>
<dbReference type="InterPro" id="IPR028343">
    <property type="entry name" value="FBPtase"/>
</dbReference>
<evidence type="ECO:0000256" key="3">
    <source>
        <dbReference type="ARBA" id="ARBA00013093"/>
    </source>
</evidence>
<dbReference type="PRINTS" id="PR00115">
    <property type="entry name" value="F16BPHPHTASE"/>
</dbReference>
<dbReference type="Proteomes" id="UP000183649">
    <property type="component" value="Unassembled WGS sequence"/>
</dbReference>
<evidence type="ECO:0000256" key="1">
    <source>
        <dbReference type="ARBA" id="ARBA00001273"/>
    </source>
</evidence>
<evidence type="ECO:0000256" key="2">
    <source>
        <dbReference type="ARBA" id="ARBA00010941"/>
    </source>
</evidence>
<dbReference type="RefSeq" id="WP_055449334.1">
    <property type="nucleotide sequence ID" value="NZ_CYHF01000001.1"/>
</dbReference>
<evidence type="ECO:0000256" key="9">
    <source>
        <dbReference type="ARBA" id="ARBA00024331"/>
    </source>
</evidence>
<feature type="domain" description="Fructose-1-6-bisphosphatase class I N-terminal" evidence="14">
    <location>
        <begin position="7"/>
        <end position="194"/>
    </location>
</feature>
<dbReference type="Pfam" id="PF18913">
    <property type="entry name" value="FBPase_C"/>
    <property type="match status" value="1"/>
</dbReference>
<feature type="binding site" evidence="12">
    <location>
        <position position="117"/>
    </location>
    <ligand>
        <name>Mg(2+)</name>
        <dbReference type="ChEBI" id="CHEBI:18420"/>
        <label>2</label>
    </ligand>
</feature>
<keyword evidence="4 12" id="KW-0963">Cytoplasm</keyword>
<dbReference type="SUPFAM" id="SSF56655">
    <property type="entry name" value="Carbohydrate phosphatase"/>
    <property type="match status" value="1"/>
</dbReference>
<evidence type="ECO:0000256" key="12">
    <source>
        <dbReference type="HAMAP-Rule" id="MF_01855"/>
    </source>
</evidence>
<evidence type="ECO:0000259" key="15">
    <source>
        <dbReference type="Pfam" id="PF18913"/>
    </source>
</evidence>